<dbReference type="RefSeq" id="WP_238308058.1">
    <property type="nucleotide sequence ID" value="NZ_BPRE01000007.1"/>
</dbReference>
<comment type="caution">
    <text evidence="1">The sequence shown here is derived from an EMBL/GenBank/DDBJ whole genome shotgun (WGS) entry which is preliminary data.</text>
</comment>
<accession>A0ABQ4UUN2</accession>
<dbReference type="Proteomes" id="UP001055093">
    <property type="component" value="Unassembled WGS sequence"/>
</dbReference>
<sequence length="120" mass="12321">MPSYPLRPTFPVDVRSPSGTVRIGRQGTAVTVDVTGEQLLATLPPTTGQLFGALEGMFPGSTAMVAGAVPADPSSPVHRAYQTTAFVSPGCALLVFVQATLGLTDLQVESLLAAAALQPK</sequence>
<dbReference type="EMBL" id="BPRE01000007">
    <property type="protein sequence ID" value="GJE75891.1"/>
    <property type="molecule type" value="Genomic_DNA"/>
</dbReference>
<reference evidence="1" key="1">
    <citation type="journal article" date="2021" name="Front. Microbiol.">
        <title>Comprehensive Comparative Genomics and Phenotyping of Methylobacterium Species.</title>
        <authorList>
            <person name="Alessa O."/>
            <person name="Ogura Y."/>
            <person name="Fujitani Y."/>
            <person name="Takami H."/>
            <person name="Hayashi T."/>
            <person name="Sahin N."/>
            <person name="Tani A."/>
        </authorList>
    </citation>
    <scope>NUCLEOTIDE SEQUENCE</scope>
    <source>
        <strain evidence="1">DSM 14458</strain>
    </source>
</reference>
<keyword evidence="2" id="KW-1185">Reference proteome</keyword>
<name>A0ABQ4UUN2_9HYPH</name>
<proteinExistence type="predicted"/>
<organism evidence="1 2">
    <name type="scientific">Methylorubrum suomiense</name>
    <dbReference type="NCBI Taxonomy" id="144191"/>
    <lineage>
        <taxon>Bacteria</taxon>
        <taxon>Pseudomonadati</taxon>
        <taxon>Pseudomonadota</taxon>
        <taxon>Alphaproteobacteria</taxon>
        <taxon>Hyphomicrobiales</taxon>
        <taxon>Methylobacteriaceae</taxon>
        <taxon>Methylorubrum</taxon>
    </lineage>
</organism>
<reference evidence="1" key="2">
    <citation type="submission" date="2021-08" db="EMBL/GenBank/DDBJ databases">
        <authorList>
            <person name="Tani A."/>
            <person name="Ola A."/>
            <person name="Ogura Y."/>
            <person name="Katsura K."/>
            <person name="Hayashi T."/>
        </authorList>
    </citation>
    <scope>NUCLEOTIDE SEQUENCE</scope>
    <source>
        <strain evidence="1">DSM 14458</strain>
    </source>
</reference>
<evidence type="ECO:0000313" key="1">
    <source>
        <dbReference type="EMBL" id="GJE75891.1"/>
    </source>
</evidence>
<evidence type="ECO:0000313" key="2">
    <source>
        <dbReference type="Proteomes" id="UP001055093"/>
    </source>
</evidence>
<protein>
    <submittedName>
        <fullName evidence="1">Uncharacterized protein</fullName>
    </submittedName>
</protein>
<gene>
    <name evidence="1" type="ORF">BGCPKDLD_2478</name>
</gene>